<dbReference type="AlphaFoldDB" id="A0AAV7T576"/>
<comment type="caution">
    <text evidence="1">The sequence shown here is derived from an EMBL/GenBank/DDBJ whole genome shotgun (WGS) entry which is preliminary data.</text>
</comment>
<reference evidence="1" key="1">
    <citation type="journal article" date="2022" name="bioRxiv">
        <title>Sequencing and chromosome-scale assembly of the giantPleurodeles waltlgenome.</title>
        <authorList>
            <person name="Brown T."/>
            <person name="Elewa A."/>
            <person name="Iarovenko S."/>
            <person name="Subramanian E."/>
            <person name="Araus A.J."/>
            <person name="Petzold A."/>
            <person name="Susuki M."/>
            <person name="Suzuki K.-i.T."/>
            <person name="Hayashi T."/>
            <person name="Toyoda A."/>
            <person name="Oliveira C."/>
            <person name="Osipova E."/>
            <person name="Leigh N.D."/>
            <person name="Simon A."/>
            <person name="Yun M.H."/>
        </authorList>
    </citation>
    <scope>NUCLEOTIDE SEQUENCE</scope>
    <source>
        <strain evidence="1">20211129_DDA</strain>
        <tissue evidence="1">Liver</tissue>
    </source>
</reference>
<proteinExistence type="predicted"/>
<evidence type="ECO:0000313" key="2">
    <source>
        <dbReference type="Proteomes" id="UP001066276"/>
    </source>
</evidence>
<sequence length="134" mass="15283">MLYLRVLEILKVLEKRIWFFWFFRTFLRTFEVFEVNEVCGQLPANYWPSLSLGKAQGRSVKNVQRPDASWKAGATGDDLPWEQAAPTYWCPLLLLQQSLLPPLASLTTLCCHRTAEPLCPYAGEEPTVTSPLGH</sequence>
<name>A0AAV7T576_PLEWA</name>
<organism evidence="1 2">
    <name type="scientific">Pleurodeles waltl</name>
    <name type="common">Iberian ribbed newt</name>
    <dbReference type="NCBI Taxonomy" id="8319"/>
    <lineage>
        <taxon>Eukaryota</taxon>
        <taxon>Metazoa</taxon>
        <taxon>Chordata</taxon>
        <taxon>Craniata</taxon>
        <taxon>Vertebrata</taxon>
        <taxon>Euteleostomi</taxon>
        <taxon>Amphibia</taxon>
        <taxon>Batrachia</taxon>
        <taxon>Caudata</taxon>
        <taxon>Salamandroidea</taxon>
        <taxon>Salamandridae</taxon>
        <taxon>Pleurodelinae</taxon>
        <taxon>Pleurodeles</taxon>
    </lineage>
</organism>
<dbReference type="EMBL" id="JANPWB010000007">
    <property type="protein sequence ID" value="KAJ1171390.1"/>
    <property type="molecule type" value="Genomic_DNA"/>
</dbReference>
<keyword evidence="2" id="KW-1185">Reference proteome</keyword>
<gene>
    <name evidence="1" type="ORF">NDU88_003253</name>
</gene>
<accession>A0AAV7T576</accession>
<evidence type="ECO:0000313" key="1">
    <source>
        <dbReference type="EMBL" id="KAJ1171390.1"/>
    </source>
</evidence>
<dbReference type="Proteomes" id="UP001066276">
    <property type="component" value="Chromosome 4_1"/>
</dbReference>
<protein>
    <submittedName>
        <fullName evidence="1">Uncharacterized protein</fullName>
    </submittedName>
</protein>